<evidence type="ECO:0000256" key="7">
    <source>
        <dbReference type="ARBA" id="ARBA00022694"/>
    </source>
</evidence>
<dbReference type="GO" id="GO:0008033">
    <property type="term" value="P:tRNA processing"/>
    <property type="evidence" value="ECO:0007669"/>
    <property type="project" value="UniProtKB-KW"/>
</dbReference>
<dbReference type="EMBL" id="JAVRRJ010000002">
    <property type="protein sequence ID" value="KAK5088987.1"/>
    <property type="molecule type" value="Genomic_DNA"/>
</dbReference>
<keyword evidence="9" id="KW-0805">Transcription regulation</keyword>
<keyword evidence="10" id="KW-0010">Activator</keyword>
<evidence type="ECO:0000256" key="12">
    <source>
        <dbReference type="ARBA" id="ARBA00023242"/>
    </source>
</evidence>
<keyword evidence="12" id="KW-0539">Nucleus</keyword>
<dbReference type="Pfam" id="PF08738">
    <property type="entry name" value="Gon7"/>
    <property type="match status" value="1"/>
</dbReference>
<keyword evidence="7" id="KW-0819">tRNA processing</keyword>
<dbReference type="Proteomes" id="UP001309876">
    <property type="component" value="Unassembled WGS sequence"/>
</dbReference>
<evidence type="ECO:0000256" key="6">
    <source>
        <dbReference type="ARBA" id="ARBA00022454"/>
    </source>
</evidence>
<keyword evidence="11" id="KW-0804">Transcription</keyword>
<keyword evidence="16" id="KW-1185">Reference proteome</keyword>
<name>A0AAN7T3H1_9EURO</name>
<evidence type="ECO:0000256" key="9">
    <source>
        <dbReference type="ARBA" id="ARBA00023015"/>
    </source>
</evidence>
<comment type="similarity">
    <text evidence="3">Belongs to the GON7 family.</text>
</comment>
<accession>A0AAN7T3H1</accession>
<evidence type="ECO:0000256" key="1">
    <source>
        <dbReference type="ARBA" id="ARBA00004123"/>
    </source>
</evidence>
<feature type="compositionally biased region" description="Acidic residues" evidence="14">
    <location>
        <begin position="140"/>
        <end position="157"/>
    </location>
</feature>
<dbReference type="AlphaFoldDB" id="A0AAN7T3H1"/>
<evidence type="ECO:0000256" key="3">
    <source>
        <dbReference type="ARBA" id="ARBA00008529"/>
    </source>
</evidence>
<evidence type="ECO:0000256" key="2">
    <source>
        <dbReference type="ARBA" id="ARBA00004574"/>
    </source>
</evidence>
<dbReference type="GO" id="GO:0000781">
    <property type="term" value="C:chromosome, telomeric region"/>
    <property type="evidence" value="ECO:0007669"/>
    <property type="project" value="UniProtKB-SubCell"/>
</dbReference>
<reference evidence="15 16" key="1">
    <citation type="submission" date="2023-08" db="EMBL/GenBank/DDBJ databases">
        <title>Black Yeasts Isolated from many extreme environments.</title>
        <authorList>
            <person name="Coleine C."/>
            <person name="Stajich J.E."/>
            <person name="Selbmann L."/>
        </authorList>
    </citation>
    <scope>NUCLEOTIDE SEQUENCE [LARGE SCALE GENOMIC DNA]</scope>
    <source>
        <strain evidence="15 16">CCFEE 5910</strain>
    </source>
</reference>
<keyword evidence="8" id="KW-0779">Telomere</keyword>
<comment type="subunit">
    <text evidence="4">Component of the EKC/KEOPS complex composed of at least BUD32, CGI121, GON7, KAE1 and PCC1; the whole complex dimerizes.</text>
</comment>
<gene>
    <name evidence="15" type="ORF">LTR05_003211</name>
</gene>
<feature type="region of interest" description="Disordered" evidence="14">
    <location>
        <begin position="119"/>
        <end position="157"/>
    </location>
</feature>
<protein>
    <recommendedName>
        <fullName evidence="5">EKC/KEOPS complex subunit GON7</fullName>
    </recommendedName>
</protein>
<evidence type="ECO:0000313" key="15">
    <source>
        <dbReference type="EMBL" id="KAK5088987.1"/>
    </source>
</evidence>
<organism evidence="15 16">
    <name type="scientific">Lithohypha guttulata</name>
    <dbReference type="NCBI Taxonomy" id="1690604"/>
    <lineage>
        <taxon>Eukaryota</taxon>
        <taxon>Fungi</taxon>
        <taxon>Dikarya</taxon>
        <taxon>Ascomycota</taxon>
        <taxon>Pezizomycotina</taxon>
        <taxon>Eurotiomycetes</taxon>
        <taxon>Chaetothyriomycetidae</taxon>
        <taxon>Chaetothyriales</taxon>
        <taxon>Trichomeriaceae</taxon>
        <taxon>Lithohypha</taxon>
    </lineage>
</organism>
<evidence type="ECO:0000313" key="16">
    <source>
        <dbReference type="Proteomes" id="UP001309876"/>
    </source>
</evidence>
<evidence type="ECO:0000256" key="4">
    <source>
        <dbReference type="ARBA" id="ARBA00011534"/>
    </source>
</evidence>
<keyword evidence="6" id="KW-0158">Chromosome</keyword>
<comment type="subcellular location">
    <subcellularLocation>
        <location evidence="2">Chromosome</location>
        <location evidence="2">Telomere</location>
    </subcellularLocation>
    <subcellularLocation>
        <location evidence="1">Nucleus</location>
    </subcellularLocation>
</comment>
<evidence type="ECO:0000256" key="5">
    <source>
        <dbReference type="ARBA" id="ARBA00019746"/>
    </source>
</evidence>
<evidence type="ECO:0000256" key="8">
    <source>
        <dbReference type="ARBA" id="ARBA00022895"/>
    </source>
</evidence>
<comment type="function">
    <text evidence="13">Component of the EKC/KEOPS complex that is required for the formation of a threonylcarbamoyl group on adenosine at position 37 (t(6)A37) in tRNAs that read codons beginning with adenine. The complex is probably involved in the transfer of the threonylcarbamoyl moiety of threonylcarbamoyl-AMP (TC-AMP) to the N6 group of A37. GON7 likely plays a supporting role to the catalytic subunit KAE1 in the complex. The EKC/KEOPS complex also promotes both telomere uncapping and telomere elongation. The complex is required for efficient recruitment of transcriptional coactivators.</text>
</comment>
<comment type="caution">
    <text evidence="15">The sequence shown here is derived from an EMBL/GenBank/DDBJ whole genome shotgun (WGS) entry which is preliminary data.</text>
</comment>
<evidence type="ECO:0000256" key="14">
    <source>
        <dbReference type="SAM" id="MobiDB-lite"/>
    </source>
</evidence>
<dbReference type="GO" id="GO:0005634">
    <property type="term" value="C:nucleus"/>
    <property type="evidence" value="ECO:0007669"/>
    <property type="project" value="UniProtKB-SubCell"/>
</dbReference>
<evidence type="ECO:0000256" key="10">
    <source>
        <dbReference type="ARBA" id="ARBA00023159"/>
    </source>
</evidence>
<dbReference type="InterPro" id="IPR014849">
    <property type="entry name" value="EKC/KEOPS_Gon7"/>
</dbReference>
<proteinExistence type="inferred from homology"/>
<evidence type="ECO:0000256" key="13">
    <source>
        <dbReference type="ARBA" id="ARBA00025393"/>
    </source>
</evidence>
<evidence type="ECO:0000256" key="11">
    <source>
        <dbReference type="ARBA" id="ARBA00023163"/>
    </source>
</evidence>
<sequence length="157" mass="17224">MPQASTLLYHNHISSKLTLGSKPLEILITTTPQNTMSTPAEPTLKATYTNTTKPVSDTTHTHTFTHTISSSQPADSAVESKTAFLSNLRSSTKTLQNEVNAFLTERMEEDKAAAAAIVVEGNGNAKNEKKNKKKGVVVKDDDEEEEENYGEERIDED</sequence>